<feature type="compositionally biased region" description="Low complexity" evidence="1">
    <location>
        <begin position="53"/>
        <end position="71"/>
    </location>
</feature>
<dbReference type="AlphaFoldDB" id="A0A2J8IY48"/>
<reference evidence="2 3" key="1">
    <citation type="submission" date="2017-12" db="EMBL/GenBank/DDBJ databases">
        <title>High-resolution comparative analysis of great ape genomes.</title>
        <authorList>
            <person name="Pollen A."/>
            <person name="Hastie A."/>
            <person name="Hormozdiari F."/>
            <person name="Dougherty M."/>
            <person name="Liu R."/>
            <person name="Chaisson M."/>
            <person name="Hoppe E."/>
            <person name="Hill C."/>
            <person name="Pang A."/>
            <person name="Hillier L."/>
            <person name="Baker C."/>
            <person name="Armstrong J."/>
            <person name="Shendure J."/>
            <person name="Paten B."/>
            <person name="Wilson R."/>
            <person name="Chao H."/>
            <person name="Schneider V."/>
            <person name="Ventura M."/>
            <person name="Kronenberg Z."/>
            <person name="Murali S."/>
            <person name="Gordon D."/>
            <person name="Cantsilieris S."/>
            <person name="Munson K."/>
            <person name="Nelson B."/>
            <person name="Raja A."/>
            <person name="Underwood J."/>
            <person name="Diekhans M."/>
            <person name="Fiddes I."/>
            <person name="Haussler D."/>
            <person name="Eichler E."/>
        </authorList>
    </citation>
    <scope>NUCLEOTIDE SEQUENCE [LARGE SCALE GENOMIC DNA]</scope>
    <source>
        <strain evidence="2">Yerkes chimp pedigree #C0471</strain>
    </source>
</reference>
<proteinExistence type="predicted"/>
<comment type="caution">
    <text evidence="2">The sequence shown here is derived from an EMBL/GenBank/DDBJ whole genome shotgun (WGS) entry which is preliminary data.</text>
</comment>
<feature type="region of interest" description="Disordered" evidence="1">
    <location>
        <begin position="42"/>
        <end position="84"/>
    </location>
</feature>
<dbReference type="EMBL" id="NBAG03000556">
    <property type="protein sequence ID" value="PNI15435.1"/>
    <property type="molecule type" value="Genomic_DNA"/>
</dbReference>
<dbReference type="Proteomes" id="UP000236370">
    <property type="component" value="Unassembled WGS sequence"/>
</dbReference>
<evidence type="ECO:0000256" key="1">
    <source>
        <dbReference type="SAM" id="MobiDB-lite"/>
    </source>
</evidence>
<evidence type="ECO:0000313" key="2">
    <source>
        <dbReference type="EMBL" id="PNI15435.1"/>
    </source>
</evidence>
<accession>A0A2J8IY48</accession>
<protein>
    <submittedName>
        <fullName evidence="2">IGLL5 isoform 3</fullName>
    </submittedName>
</protein>
<organism evidence="2 3">
    <name type="scientific">Pan troglodytes</name>
    <name type="common">Chimpanzee</name>
    <dbReference type="NCBI Taxonomy" id="9598"/>
    <lineage>
        <taxon>Eukaryota</taxon>
        <taxon>Metazoa</taxon>
        <taxon>Chordata</taxon>
        <taxon>Craniata</taxon>
        <taxon>Vertebrata</taxon>
        <taxon>Euteleostomi</taxon>
        <taxon>Mammalia</taxon>
        <taxon>Eutheria</taxon>
        <taxon>Euarchontoglires</taxon>
        <taxon>Primates</taxon>
        <taxon>Haplorrhini</taxon>
        <taxon>Catarrhini</taxon>
        <taxon>Hominidae</taxon>
        <taxon>Pan</taxon>
    </lineage>
</organism>
<evidence type="ECO:0000313" key="3">
    <source>
        <dbReference type="Proteomes" id="UP000236370"/>
    </source>
</evidence>
<sequence>MRPKTGQVGCETPEELGPGPRQRWPLLLLGLAMVAHGLLRPMVAPQSGDPDPGASVGSSRSSLRSLWGRSAQGQPHSHPVPALL</sequence>
<name>A0A2J8IY48_PANTR</name>
<feature type="region of interest" description="Disordered" evidence="1">
    <location>
        <begin position="1"/>
        <end position="22"/>
    </location>
</feature>
<gene>
    <name evidence="2" type="ORF">CK820_G0052105</name>
</gene>